<keyword evidence="10" id="KW-0547">Nucleotide-binding</keyword>
<evidence type="ECO:0000256" key="3">
    <source>
        <dbReference type="ARBA" id="ARBA00022516"/>
    </source>
</evidence>
<dbReference type="GO" id="GO:0005739">
    <property type="term" value="C:mitochondrion"/>
    <property type="evidence" value="ECO:0007669"/>
    <property type="project" value="UniProtKB-SubCell"/>
</dbReference>
<gene>
    <name evidence="12" type="ORF">INT45_006190</name>
</gene>
<comment type="subcellular location">
    <subcellularLocation>
        <location evidence="10">Mitochondrion</location>
    </subcellularLocation>
</comment>
<dbReference type="PANTHER" id="PTHR12586:SF1">
    <property type="entry name" value="CDP-DIACYLGLYCEROL--GLYCEROL-3-PHOSPHATE 3-PHOSPHATIDYLTRANSFERASE, MITOCHONDRIAL"/>
    <property type="match status" value="1"/>
</dbReference>
<evidence type="ECO:0000256" key="2">
    <source>
        <dbReference type="ARBA" id="ARBA00010682"/>
    </source>
</evidence>
<dbReference type="OrthoDB" id="10250191at2759"/>
<dbReference type="PIRSF" id="PIRSF000850">
    <property type="entry name" value="Phospholipase_D_PSS"/>
    <property type="match status" value="1"/>
</dbReference>
<comment type="caution">
    <text evidence="12">The sequence shown here is derived from an EMBL/GenBank/DDBJ whole genome shotgun (WGS) entry which is preliminary data.</text>
</comment>
<accession>A0A8H7VAP8</accession>
<feature type="non-terminal residue" evidence="12">
    <location>
        <position position="1"/>
    </location>
</feature>
<dbReference type="PROSITE" id="PS50035">
    <property type="entry name" value="PLD"/>
    <property type="match status" value="1"/>
</dbReference>
<dbReference type="InterPro" id="IPR025202">
    <property type="entry name" value="PLD-like_dom"/>
</dbReference>
<sequence>HYLSTVAKTTKTITHLPQVFTPLQKHAPTFYARGDDIIPLYEPHAFYSELKTRILNAKERVFIAALYIGHAEQELVETLRQALRRSDQLQVYILIDCLRGTRVSKGKSSATLLLSLIKEFPTQVQVSLYHTPDLTGVLKRTLPQRFNEGIGLMHLKIYGFDDTVMLSGANLSQDYFTNRQDRYIIFDKNPTLTTYYHDLLNTVRSFSYQLQIGMNELVPYQLKMEHGTLDPVIESRGFKKQVHDRLVRFIQKYKQGTQEEEEKREIEGSDTVVLPVIQMGPFGIRQDEKTTLRLLEIAHENKDWTIDLTSGYFNFTDRYKAFMLRTQARFRFLTASPEANGFFNSKGVSRYLPPAYTWIEKQFFNHIKRNGRENDITIEEYKRPGWTYHAKGLWAYLGSQTRPMLTMIGSPNFGHRSSERDLEAQAIVITQNEKLQEALHKEVERLHDYSELVTKETFMRQDRLVPYGVRAATAMIKTML</sequence>
<dbReference type="Pfam" id="PF13091">
    <property type="entry name" value="PLDc_2"/>
    <property type="match status" value="1"/>
</dbReference>
<keyword evidence="4 10" id="KW-0808">Transferase</keyword>
<evidence type="ECO:0000256" key="5">
    <source>
        <dbReference type="ARBA" id="ARBA00022737"/>
    </source>
</evidence>
<keyword evidence="5" id="KW-0677">Repeat</keyword>
<dbReference type="InterPro" id="IPR001736">
    <property type="entry name" value="PLipase_D/transphosphatidylase"/>
</dbReference>
<dbReference type="Gene3D" id="3.30.870.10">
    <property type="entry name" value="Endonuclease Chain A"/>
    <property type="match status" value="2"/>
</dbReference>
<comment type="similarity">
    <text evidence="2 10">Belongs to the CDP-alcohol phosphatidyltransferase class-II family.</text>
</comment>
<dbReference type="GO" id="GO:0032049">
    <property type="term" value="P:cardiolipin biosynthetic process"/>
    <property type="evidence" value="ECO:0007669"/>
    <property type="project" value="InterPro"/>
</dbReference>
<protein>
    <recommendedName>
        <fullName evidence="10">CDP-diacylglycerol--glycerol-3-phosphate 3-phosphatidyltransferase</fullName>
        <ecNumber evidence="10">2.7.8.5</ecNumber>
    </recommendedName>
</protein>
<evidence type="ECO:0000256" key="6">
    <source>
        <dbReference type="ARBA" id="ARBA00023098"/>
    </source>
</evidence>
<comment type="catalytic activity">
    <reaction evidence="9 10">
        <text>a CDP-1,2-diacyl-sn-glycerol + sn-glycerol 3-phosphate = a 1,2-diacyl-sn-glycero-3-phospho-(1'-sn-glycero-3'-phosphate) + CMP + H(+)</text>
        <dbReference type="Rhea" id="RHEA:12593"/>
        <dbReference type="ChEBI" id="CHEBI:15378"/>
        <dbReference type="ChEBI" id="CHEBI:57597"/>
        <dbReference type="ChEBI" id="CHEBI:58332"/>
        <dbReference type="ChEBI" id="CHEBI:60110"/>
        <dbReference type="ChEBI" id="CHEBI:60377"/>
        <dbReference type="EC" id="2.7.8.5"/>
    </reaction>
</comment>
<keyword evidence="3 10" id="KW-0444">Lipid biosynthesis</keyword>
<name>A0A8H7VAP8_9FUNG</name>
<dbReference type="InterPro" id="IPR016270">
    <property type="entry name" value="PGS1"/>
</dbReference>
<evidence type="ECO:0000256" key="9">
    <source>
        <dbReference type="ARBA" id="ARBA00048586"/>
    </source>
</evidence>
<dbReference type="CDD" id="cd09137">
    <property type="entry name" value="PLDc_PGS1_euk_2"/>
    <property type="match status" value="1"/>
</dbReference>
<dbReference type="UniPathway" id="UPA00084">
    <property type="reaction ID" value="UER00503"/>
</dbReference>
<evidence type="ECO:0000256" key="7">
    <source>
        <dbReference type="ARBA" id="ARBA00023209"/>
    </source>
</evidence>
<keyword evidence="10" id="KW-0067">ATP-binding</keyword>
<feature type="domain" description="PLD phosphodiesterase" evidence="11">
    <location>
        <begin position="149"/>
        <end position="175"/>
    </location>
</feature>
<reference evidence="12 13" key="1">
    <citation type="submission" date="2020-12" db="EMBL/GenBank/DDBJ databases">
        <title>Metabolic potential, ecology and presence of endohyphal bacteria is reflected in genomic diversity of Mucoromycotina.</title>
        <authorList>
            <person name="Muszewska A."/>
            <person name="Okrasinska A."/>
            <person name="Steczkiewicz K."/>
            <person name="Drgas O."/>
            <person name="Orlowska M."/>
            <person name="Perlinska-Lenart U."/>
            <person name="Aleksandrzak-Piekarczyk T."/>
            <person name="Szatraj K."/>
            <person name="Zielenkiewicz U."/>
            <person name="Pilsyk S."/>
            <person name="Malc E."/>
            <person name="Mieczkowski P."/>
            <person name="Kruszewska J.S."/>
            <person name="Biernat P."/>
            <person name="Pawlowska J."/>
        </authorList>
    </citation>
    <scope>NUCLEOTIDE SEQUENCE [LARGE SCALE GENOMIC DNA]</scope>
    <source>
        <strain evidence="12 13">CBS 142.35</strain>
    </source>
</reference>
<evidence type="ECO:0000313" key="12">
    <source>
        <dbReference type="EMBL" id="KAG2216276.1"/>
    </source>
</evidence>
<organism evidence="12 13">
    <name type="scientific">Circinella minor</name>
    <dbReference type="NCBI Taxonomy" id="1195481"/>
    <lineage>
        <taxon>Eukaryota</taxon>
        <taxon>Fungi</taxon>
        <taxon>Fungi incertae sedis</taxon>
        <taxon>Mucoromycota</taxon>
        <taxon>Mucoromycotina</taxon>
        <taxon>Mucoromycetes</taxon>
        <taxon>Mucorales</taxon>
        <taxon>Lichtheimiaceae</taxon>
        <taxon>Circinella</taxon>
    </lineage>
</organism>
<keyword evidence="6 10" id="KW-0443">Lipid metabolism</keyword>
<dbReference type="Proteomes" id="UP000646827">
    <property type="component" value="Unassembled WGS sequence"/>
</dbReference>
<dbReference type="AlphaFoldDB" id="A0A8H7VAP8"/>
<evidence type="ECO:0000259" key="11">
    <source>
        <dbReference type="PROSITE" id="PS50035"/>
    </source>
</evidence>
<keyword evidence="8 10" id="KW-1208">Phospholipid metabolism</keyword>
<dbReference type="GO" id="GO:0005524">
    <property type="term" value="F:ATP binding"/>
    <property type="evidence" value="ECO:0007669"/>
    <property type="project" value="UniProtKB-KW"/>
</dbReference>
<dbReference type="EC" id="2.7.8.5" evidence="10"/>
<comment type="function">
    <text evidence="10">Functions in the biosynthesis of the anionic phospholipids phosphatidylglycerol and cardiolipin.</text>
</comment>
<comment type="pathway">
    <text evidence="1 10">Phospholipid metabolism; phosphatidylglycerol biosynthesis; phosphatidylglycerol from CDP-diacylglycerol: step 1/2.</text>
</comment>
<evidence type="ECO:0000256" key="1">
    <source>
        <dbReference type="ARBA" id="ARBA00005042"/>
    </source>
</evidence>
<dbReference type="CDD" id="cd09135">
    <property type="entry name" value="PLDc_PGS1_euk_1"/>
    <property type="match status" value="1"/>
</dbReference>
<dbReference type="SUPFAM" id="SSF56024">
    <property type="entry name" value="Phospholipase D/nuclease"/>
    <property type="match status" value="1"/>
</dbReference>
<keyword evidence="13" id="KW-1185">Reference proteome</keyword>
<evidence type="ECO:0000313" key="13">
    <source>
        <dbReference type="Proteomes" id="UP000646827"/>
    </source>
</evidence>
<keyword evidence="7 10" id="KW-0594">Phospholipid biosynthesis</keyword>
<evidence type="ECO:0000256" key="8">
    <source>
        <dbReference type="ARBA" id="ARBA00023264"/>
    </source>
</evidence>
<proteinExistence type="inferred from homology"/>
<dbReference type="PANTHER" id="PTHR12586">
    <property type="entry name" value="CDP-DIACYLGLYCEROL--SERINE O-PHOSPHATIDYLTRANSFERASE"/>
    <property type="match status" value="1"/>
</dbReference>
<evidence type="ECO:0000256" key="4">
    <source>
        <dbReference type="ARBA" id="ARBA00022679"/>
    </source>
</evidence>
<keyword evidence="10" id="KW-0496">Mitochondrion</keyword>
<evidence type="ECO:0000256" key="10">
    <source>
        <dbReference type="RuleBase" id="RU365024"/>
    </source>
</evidence>
<dbReference type="EMBL" id="JAEPRB010000429">
    <property type="protein sequence ID" value="KAG2216276.1"/>
    <property type="molecule type" value="Genomic_DNA"/>
</dbReference>
<dbReference type="GO" id="GO:0008444">
    <property type="term" value="F:CDP-diacylglycerol-glycerol-3-phosphate 3-phosphatidyltransferase activity"/>
    <property type="evidence" value="ECO:0007669"/>
    <property type="project" value="UniProtKB-EC"/>
</dbReference>